<dbReference type="EMBL" id="OX465086">
    <property type="protein sequence ID" value="CAI9265156.1"/>
    <property type="molecule type" value="Genomic_DNA"/>
</dbReference>
<keyword evidence="3" id="KW-1185">Reference proteome</keyword>
<dbReference type="AlphaFoldDB" id="A0AA35YAP6"/>
<accession>A0AA35YAP6</accession>
<name>A0AA35YAP6_LACSI</name>
<proteinExistence type="predicted"/>
<gene>
    <name evidence="2" type="ORF">LSALG_LOCUS5776</name>
</gene>
<protein>
    <submittedName>
        <fullName evidence="2">Uncharacterized protein</fullName>
    </submittedName>
</protein>
<organism evidence="2 3">
    <name type="scientific">Lactuca saligna</name>
    <name type="common">Willowleaf lettuce</name>
    <dbReference type="NCBI Taxonomy" id="75948"/>
    <lineage>
        <taxon>Eukaryota</taxon>
        <taxon>Viridiplantae</taxon>
        <taxon>Streptophyta</taxon>
        <taxon>Embryophyta</taxon>
        <taxon>Tracheophyta</taxon>
        <taxon>Spermatophyta</taxon>
        <taxon>Magnoliopsida</taxon>
        <taxon>eudicotyledons</taxon>
        <taxon>Gunneridae</taxon>
        <taxon>Pentapetalae</taxon>
        <taxon>asterids</taxon>
        <taxon>campanulids</taxon>
        <taxon>Asterales</taxon>
        <taxon>Asteraceae</taxon>
        <taxon>Cichorioideae</taxon>
        <taxon>Cichorieae</taxon>
        <taxon>Lactucinae</taxon>
        <taxon>Lactuca</taxon>
    </lineage>
</organism>
<reference evidence="2" key="1">
    <citation type="submission" date="2023-04" db="EMBL/GenBank/DDBJ databases">
        <authorList>
            <person name="Vijverberg K."/>
            <person name="Xiong W."/>
            <person name="Schranz E."/>
        </authorList>
    </citation>
    <scope>NUCLEOTIDE SEQUENCE</scope>
</reference>
<dbReference type="Proteomes" id="UP001177003">
    <property type="component" value="Chromosome 0"/>
</dbReference>
<evidence type="ECO:0000313" key="2">
    <source>
        <dbReference type="EMBL" id="CAI9265156.1"/>
    </source>
</evidence>
<feature type="region of interest" description="Disordered" evidence="1">
    <location>
        <begin position="55"/>
        <end position="75"/>
    </location>
</feature>
<sequence length="116" mass="12907">MNEPNMKSPIQVDVACVNETTMEPPILVDVALVNEPNMEPHNKPILEPITEHVMEPFNQPLGGSSDSEDSEDASDIDYNDFFINKDNLLDDPGVDMQDFYTTLMIILSGLVVSLLQ</sequence>
<evidence type="ECO:0000313" key="3">
    <source>
        <dbReference type="Proteomes" id="UP001177003"/>
    </source>
</evidence>
<feature type="compositionally biased region" description="Acidic residues" evidence="1">
    <location>
        <begin position="66"/>
        <end position="75"/>
    </location>
</feature>
<evidence type="ECO:0000256" key="1">
    <source>
        <dbReference type="SAM" id="MobiDB-lite"/>
    </source>
</evidence>